<sequence>MCCERLIGDAARNQASSNPVNTVFGTKRLIGLNFEDERVASNIKIFPFTVFNKGGKPYIRVQYRGKQKEFAPEEISAMVLGKMKDTAESYLGETVTDAVITVPAYFNDSQRQATKDAATISGLNALRIIPEPTVAAIAFGLGKKVAKGDERNVLVFDLGGGTCDVSLLTIVDGTLFDVKATAGDTHLGGEDFDSRLVAYFIKAFKNKTGKGIDFVSSMQCTSHLLHCFNTVDISDNPRALRRLRMACERAKRTLSSATTAPIEIDALFEGIDFYTSLPRARFETLCQDLFEATLKLVERVFFDSKVDKATVHEIVFVGGSTRIPRISALVSEFFDGKEPNRSINPDEAVAHGAAAEAAILSGNASGVLLDVLLLDVTPMTLGIRAAGGAMTPLIKRNTTFPTKKSEIFSTSLDNQHDVSVRVYEGESPRTSDNRLLGNIRLSDIPPAPRGVPQIEVTFDLDTNGILNVYASDKITGKSTRVTITNDKGRLSKREIEHMFNEARKYKAEDEANAARIASRNDLESYAYGLRDHVTYQDTAGNIPNGKLVLQSLIDQTITWLDNSPDASKWDYDRMREELRRVVSSTNIEDINSSPHNFLSIDESESGDSNQEAGSAPANSGPDPDFPIERMHNRNVYLEDAGSDDSDDSEANEVVLFPAIDSSIFHQSNANEVHHSTDNPIEPPVSDDSKSESIVTERTPVLDAVHEPSEANGLRDLRLSGGEEVRRAGGMKDQDTEDTLVLLCHVLQKKESRIALRSLRGDRAQAIIEYLYFPVFPTPWLRKYCLVELYKLCKATLLYPYCYALKKSILIGQQESSGGFSDIFRGRFGERDLCLKVVRLYQKSDTDALLKLYAKEVILWGHLQHPNIVPFYGAYYFNELHRQICLVSPWMQRGNLVEYLKRHTSVPRIPFINILVNELERACITDFGLSSIRTDRTLAHSLASSTTQGITHRWAAPELLDNMQPTLASDVWALGCVCYEILTGMLPFHDLREIQIVRALIRGDAPTQPRPASHLNDGERIIWEQVDRCCLEEPEERPRCEQILSDLRAAGLSREDATQTQEYVNRERQDFWDAMRDGEEEPVDLNMVKQILKDLSDSSG</sequence>
<feature type="region of interest" description="Disordered" evidence="7">
    <location>
        <begin position="591"/>
        <end position="628"/>
    </location>
</feature>
<dbReference type="GO" id="GO:0140662">
    <property type="term" value="F:ATP-dependent protein folding chaperone"/>
    <property type="evidence" value="ECO:0007669"/>
    <property type="project" value="InterPro"/>
</dbReference>
<dbReference type="InterPro" id="IPR029047">
    <property type="entry name" value="HSP70_peptide-bd_sf"/>
</dbReference>
<dbReference type="SUPFAM" id="SSF100920">
    <property type="entry name" value="Heat shock protein 70kD (HSP70), peptide-binding domain"/>
    <property type="match status" value="1"/>
</dbReference>
<dbReference type="PROSITE" id="PS50011">
    <property type="entry name" value="PROTEIN_KINASE_DOM"/>
    <property type="match status" value="1"/>
</dbReference>
<dbReference type="InterPro" id="IPR011009">
    <property type="entry name" value="Kinase-like_dom_sf"/>
</dbReference>
<dbReference type="InterPro" id="IPR029048">
    <property type="entry name" value="HSP70_C_sf"/>
</dbReference>
<dbReference type="PROSITE" id="PS00329">
    <property type="entry name" value="HSP70_2"/>
    <property type="match status" value="1"/>
</dbReference>
<dbReference type="InterPro" id="IPR000719">
    <property type="entry name" value="Prot_kinase_dom"/>
</dbReference>
<dbReference type="FunFam" id="2.60.34.10:FF:000002">
    <property type="entry name" value="Heat shock 70 kDa"/>
    <property type="match status" value="1"/>
</dbReference>
<evidence type="ECO:0000259" key="8">
    <source>
        <dbReference type="PROSITE" id="PS50011"/>
    </source>
</evidence>
<dbReference type="InterPro" id="IPR001245">
    <property type="entry name" value="Ser-Thr/Tyr_kinase_cat_dom"/>
</dbReference>
<evidence type="ECO:0000313" key="9">
    <source>
        <dbReference type="EMBL" id="KAF5349511.1"/>
    </source>
</evidence>
<dbReference type="Proteomes" id="UP000559027">
    <property type="component" value="Unassembled WGS sequence"/>
</dbReference>
<dbReference type="OrthoDB" id="10454876at2759"/>
<keyword evidence="2" id="KW-0067">ATP-binding</keyword>
<keyword evidence="3" id="KW-0805">Transcription regulation</keyword>
<dbReference type="InterPro" id="IPR018181">
    <property type="entry name" value="Heat_shock_70_CS"/>
</dbReference>
<keyword evidence="1" id="KW-0547">Nucleotide-binding</keyword>
<dbReference type="Gene3D" id="3.30.420.40">
    <property type="match status" value="2"/>
</dbReference>
<dbReference type="FunFam" id="3.30.30.30:FF:000001">
    <property type="entry name" value="heat shock 70 kDa protein-like"/>
    <property type="match status" value="1"/>
</dbReference>
<dbReference type="SUPFAM" id="SSF56112">
    <property type="entry name" value="Protein kinase-like (PK-like)"/>
    <property type="match status" value="1"/>
</dbReference>
<dbReference type="EMBL" id="JAACJO010000016">
    <property type="protein sequence ID" value="KAF5349511.1"/>
    <property type="molecule type" value="Genomic_DNA"/>
</dbReference>
<dbReference type="PROSITE" id="PS01036">
    <property type="entry name" value="HSP70_3"/>
    <property type="match status" value="1"/>
</dbReference>
<dbReference type="Pfam" id="PF07714">
    <property type="entry name" value="PK_Tyr_Ser-Thr"/>
    <property type="match status" value="2"/>
</dbReference>
<evidence type="ECO:0000256" key="6">
    <source>
        <dbReference type="ARBA" id="ARBA00068399"/>
    </source>
</evidence>
<dbReference type="SUPFAM" id="SSF53067">
    <property type="entry name" value="Actin-like ATPase domain"/>
    <property type="match status" value="2"/>
</dbReference>
<dbReference type="Gene3D" id="1.10.510.10">
    <property type="entry name" value="Transferase(Phosphotransferase) domain 1"/>
    <property type="match status" value="2"/>
</dbReference>
<evidence type="ECO:0000256" key="4">
    <source>
        <dbReference type="ARBA" id="ARBA00023163"/>
    </source>
</evidence>
<dbReference type="InterPro" id="IPR013126">
    <property type="entry name" value="Hsp_70_fam"/>
</dbReference>
<gene>
    <name evidence="9" type="ORF">D9756_009020</name>
</gene>
<reference evidence="9 10" key="1">
    <citation type="journal article" date="2020" name="ISME J.">
        <title>Uncovering the hidden diversity of litter-decomposition mechanisms in mushroom-forming fungi.</title>
        <authorList>
            <person name="Floudas D."/>
            <person name="Bentzer J."/>
            <person name="Ahren D."/>
            <person name="Johansson T."/>
            <person name="Persson P."/>
            <person name="Tunlid A."/>
        </authorList>
    </citation>
    <scope>NUCLEOTIDE SEQUENCE [LARGE SCALE GENOMIC DNA]</scope>
    <source>
        <strain evidence="9 10">CBS 146.42</strain>
    </source>
</reference>
<feature type="domain" description="Protein kinase" evidence="8">
    <location>
        <begin position="808"/>
        <end position="1063"/>
    </location>
</feature>
<protein>
    <recommendedName>
        <fullName evidence="6">Transcriptional coregulator SSA1</fullName>
    </recommendedName>
</protein>
<dbReference type="Gene3D" id="1.20.1270.10">
    <property type="match status" value="1"/>
</dbReference>
<dbReference type="Gene3D" id="3.90.640.10">
    <property type="entry name" value="Actin, Chain A, domain 4"/>
    <property type="match status" value="1"/>
</dbReference>
<dbReference type="GO" id="GO:0005524">
    <property type="term" value="F:ATP binding"/>
    <property type="evidence" value="ECO:0007669"/>
    <property type="project" value="UniProtKB-KW"/>
</dbReference>
<dbReference type="AlphaFoldDB" id="A0A8H5FUE3"/>
<keyword evidence="10" id="KW-1185">Reference proteome</keyword>
<organism evidence="9 10">
    <name type="scientific">Leucocoprinus leucothites</name>
    <dbReference type="NCBI Taxonomy" id="201217"/>
    <lineage>
        <taxon>Eukaryota</taxon>
        <taxon>Fungi</taxon>
        <taxon>Dikarya</taxon>
        <taxon>Basidiomycota</taxon>
        <taxon>Agaricomycotina</taxon>
        <taxon>Agaricomycetes</taxon>
        <taxon>Agaricomycetidae</taxon>
        <taxon>Agaricales</taxon>
        <taxon>Agaricineae</taxon>
        <taxon>Agaricaceae</taxon>
        <taxon>Leucocoprinus</taxon>
    </lineage>
</organism>
<dbReference type="Pfam" id="PF00012">
    <property type="entry name" value="HSP70"/>
    <property type="match status" value="2"/>
</dbReference>
<proteinExistence type="predicted"/>
<dbReference type="GO" id="GO:0004672">
    <property type="term" value="F:protein kinase activity"/>
    <property type="evidence" value="ECO:0007669"/>
    <property type="project" value="InterPro"/>
</dbReference>
<comment type="caution">
    <text evidence="9">The sequence shown here is derived from an EMBL/GenBank/DDBJ whole genome shotgun (WGS) entry which is preliminary data.</text>
</comment>
<dbReference type="SUPFAM" id="SSF100934">
    <property type="entry name" value="Heat shock protein 70kD (HSP70), C-terminal subdomain"/>
    <property type="match status" value="1"/>
</dbReference>
<dbReference type="InterPro" id="IPR043129">
    <property type="entry name" value="ATPase_NBD"/>
</dbReference>
<name>A0A8H5FUE3_9AGAR</name>
<accession>A0A8H5FUE3</accession>
<evidence type="ECO:0000256" key="1">
    <source>
        <dbReference type="ARBA" id="ARBA00022741"/>
    </source>
</evidence>
<dbReference type="FunFam" id="3.90.640.10:FF:000002">
    <property type="entry name" value="Heat shock 70 kDa"/>
    <property type="match status" value="1"/>
</dbReference>
<evidence type="ECO:0000256" key="7">
    <source>
        <dbReference type="SAM" id="MobiDB-lite"/>
    </source>
</evidence>
<evidence type="ECO:0000313" key="10">
    <source>
        <dbReference type="Proteomes" id="UP000559027"/>
    </source>
</evidence>
<dbReference type="Gene3D" id="3.30.30.30">
    <property type="match status" value="1"/>
</dbReference>
<keyword evidence="4" id="KW-0804">Transcription</keyword>
<evidence type="ECO:0000256" key="2">
    <source>
        <dbReference type="ARBA" id="ARBA00022840"/>
    </source>
</evidence>
<evidence type="ECO:0000256" key="3">
    <source>
        <dbReference type="ARBA" id="ARBA00023015"/>
    </source>
</evidence>
<dbReference type="Gene3D" id="2.60.34.10">
    <property type="entry name" value="Substrate Binding Domain Of DNAk, Chain A, domain 1"/>
    <property type="match status" value="1"/>
</dbReference>
<feature type="region of interest" description="Disordered" evidence="7">
    <location>
        <begin position="670"/>
        <end position="691"/>
    </location>
</feature>
<evidence type="ECO:0000256" key="5">
    <source>
        <dbReference type="ARBA" id="ARBA00062310"/>
    </source>
</evidence>
<dbReference type="PANTHER" id="PTHR19375">
    <property type="entry name" value="HEAT SHOCK PROTEIN 70KDA"/>
    <property type="match status" value="1"/>
</dbReference>
<comment type="subunit">
    <text evidence="5">Interacts with transcription factor HSF1 on chromatin.</text>
</comment>
<dbReference type="PRINTS" id="PR00301">
    <property type="entry name" value="HEATSHOCK70"/>
</dbReference>